<keyword evidence="2" id="KW-1185">Reference proteome</keyword>
<dbReference type="AlphaFoldDB" id="A0A9P6SLU1"/>
<comment type="caution">
    <text evidence="1">The sequence shown here is derived from an EMBL/GenBank/DDBJ whole genome shotgun (WGS) entry which is preliminary data.</text>
</comment>
<accession>A0A9P6SLU1</accession>
<sequence>MSQNQQLFKKQVLQDAIWGILQQYIFASPFRPFGEEGRKLENAWRDMDPEIKAKEDIGGVYTWPKPTAETERWRYINITEGRAAFTQATVSEWDPRAKLRIGLESVIDSLKKELASSLEEIVGSRRDDGHYLRTLEELPRKAVNMWLTFGIQRCRVRVIVREPHLTAATEKIRQAMAGGWELVIIPELQRVGTAKGSDLRAKPHRISDGQIYLVSPARRQ</sequence>
<reference evidence="1" key="1">
    <citation type="submission" date="2019-07" db="EMBL/GenBank/DDBJ databases">
        <title>Hyphodiscus hymeniophilus genome sequencing and assembly.</title>
        <authorList>
            <person name="Kramer G."/>
            <person name="Nodwell J."/>
        </authorList>
    </citation>
    <scope>NUCLEOTIDE SEQUENCE</scope>
    <source>
        <strain evidence="1">ATCC 34498</strain>
    </source>
</reference>
<proteinExistence type="predicted"/>
<organism evidence="1 2">
    <name type="scientific">Hyphodiscus hymeniophilus</name>
    <dbReference type="NCBI Taxonomy" id="353542"/>
    <lineage>
        <taxon>Eukaryota</taxon>
        <taxon>Fungi</taxon>
        <taxon>Dikarya</taxon>
        <taxon>Ascomycota</taxon>
        <taxon>Pezizomycotina</taxon>
        <taxon>Leotiomycetes</taxon>
        <taxon>Helotiales</taxon>
        <taxon>Hyphodiscaceae</taxon>
        <taxon>Hyphodiscus</taxon>
    </lineage>
</organism>
<evidence type="ECO:0000313" key="1">
    <source>
        <dbReference type="EMBL" id="KAG0645703.1"/>
    </source>
</evidence>
<protein>
    <submittedName>
        <fullName evidence="1">Uncharacterized protein</fullName>
    </submittedName>
</protein>
<dbReference type="Proteomes" id="UP000785200">
    <property type="component" value="Unassembled WGS sequence"/>
</dbReference>
<dbReference type="EMBL" id="VNKQ01000018">
    <property type="protein sequence ID" value="KAG0645703.1"/>
    <property type="molecule type" value="Genomic_DNA"/>
</dbReference>
<dbReference type="OrthoDB" id="5430054at2759"/>
<gene>
    <name evidence="1" type="ORF">D0Z07_8513</name>
</gene>
<name>A0A9P6SLU1_9HELO</name>
<evidence type="ECO:0000313" key="2">
    <source>
        <dbReference type="Proteomes" id="UP000785200"/>
    </source>
</evidence>